<gene>
    <name evidence="1" type="ORF">CFP75_34335</name>
</gene>
<name>A0A229RDD7_AMYAL</name>
<protein>
    <submittedName>
        <fullName evidence="1">Uncharacterized protein</fullName>
    </submittedName>
</protein>
<dbReference type="Proteomes" id="UP000215563">
    <property type="component" value="Unassembled WGS sequence"/>
</dbReference>
<keyword evidence="2" id="KW-1185">Reference proteome</keyword>
<dbReference type="OrthoDB" id="3632821at2"/>
<dbReference type="EMBL" id="NMQU01000119">
    <property type="protein sequence ID" value="OXM44499.1"/>
    <property type="molecule type" value="Genomic_DNA"/>
</dbReference>
<organism evidence="1 2">
    <name type="scientific">Amycolatopsis alba DSM 44262</name>
    <dbReference type="NCBI Taxonomy" id="1125972"/>
    <lineage>
        <taxon>Bacteria</taxon>
        <taxon>Bacillati</taxon>
        <taxon>Actinomycetota</taxon>
        <taxon>Actinomycetes</taxon>
        <taxon>Pseudonocardiales</taxon>
        <taxon>Pseudonocardiaceae</taxon>
        <taxon>Amycolatopsis</taxon>
    </lineage>
</organism>
<reference evidence="1 2" key="1">
    <citation type="submission" date="2017-07" db="EMBL/GenBank/DDBJ databases">
        <title>Amycolatopsis alba DSM 44262 Genome sequencing and assembly.</title>
        <authorList>
            <person name="Kaur N."/>
            <person name="Mayilraj S."/>
        </authorList>
    </citation>
    <scope>NUCLEOTIDE SEQUENCE [LARGE SCALE GENOMIC DNA]</scope>
    <source>
        <strain evidence="1 2">DSM 44262</strain>
    </source>
</reference>
<evidence type="ECO:0000313" key="1">
    <source>
        <dbReference type="EMBL" id="OXM44499.1"/>
    </source>
</evidence>
<comment type="caution">
    <text evidence="1">The sequence shown here is derived from an EMBL/GenBank/DDBJ whole genome shotgun (WGS) entry which is preliminary data.</text>
</comment>
<proteinExistence type="predicted"/>
<dbReference type="AlphaFoldDB" id="A0A229RDD7"/>
<accession>A0A229RDD7</accession>
<evidence type="ECO:0000313" key="2">
    <source>
        <dbReference type="Proteomes" id="UP000215563"/>
    </source>
</evidence>
<dbReference type="RefSeq" id="WP_020637903.1">
    <property type="nucleotide sequence ID" value="NZ_KB913032.1"/>
</dbReference>
<sequence>MVTRTDFYLGTGPTAQWLGSLQFACHPDNLLKDPYGRAALTARQPSAYQTAVGDLLLMWAVGGLGAAHEPRNGWPWDWDTSHSNDWIITHYDGAAHMTAGGGDRWHRLDPDDPRPPLRCGPPDLARWLCDPGAPPALRLPAFRAPGVTDPVTSWQQP</sequence>